<dbReference type="SUPFAM" id="SSF51556">
    <property type="entry name" value="Metallo-dependent hydrolases"/>
    <property type="match status" value="1"/>
</dbReference>
<accession>A0A8H6TQ04</accession>
<sequence>MKGKVILEEAFNLPRLAAEEAKKYASASAAGLLGKALADIDGRIAQMDEAGVEMQVLSLTSPGCQGEIDPVAAHAMAVDSNDYIAEKVRANPSRFAAFASVSMHDPQQAADELTRAVLELGCVGVMLNDFQSSGADGNTMLFYDDPSYDGQIFWATVEKLAVPVYMHPRLPSPLIYEQLYAKRRWLVASSWGFANQLSIHILGIATSGVFDRFPGIQMVFGHLGEHVCVDSQRGFVLTGLDTV</sequence>
<comment type="similarity">
    <text evidence="3">Belongs to the metallo-dependent hydrolases superfamily.</text>
</comment>
<dbReference type="InterPro" id="IPR032466">
    <property type="entry name" value="Metal_Hydrolase"/>
</dbReference>
<gene>
    <name evidence="5" type="ORF">HMN09_00155100</name>
</gene>
<dbReference type="InterPro" id="IPR006680">
    <property type="entry name" value="Amidohydro-rel"/>
</dbReference>
<comment type="caution">
    <text evidence="5">The sequence shown here is derived from an EMBL/GenBank/DDBJ whole genome shotgun (WGS) entry which is preliminary data.</text>
</comment>
<keyword evidence="6" id="KW-1185">Reference proteome</keyword>
<dbReference type="InterPro" id="IPR032465">
    <property type="entry name" value="ACMSD"/>
</dbReference>
<feature type="domain" description="Amidohydrolase-related" evidence="4">
    <location>
        <begin position="39"/>
        <end position="226"/>
    </location>
</feature>
<organism evidence="5 6">
    <name type="scientific">Mycena chlorophos</name>
    <name type="common">Agaric fungus</name>
    <name type="synonym">Agaricus chlorophos</name>
    <dbReference type="NCBI Taxonomy" id="658473"/>
    <lineage>
        <taxon>Eukaryota</taxon>
        <taxon>Fungi</taxon>
        <taxon>Dikarya</taxon>
        <taxon>Basidiomycota</taxon>
        <taxon>Agaricomycotina</taxon>
        <taxon>Agaricomycetes</taxon>
        <taxon>Agaricomycetidae</taxon>
        <taxon>Agaricales</taxon>
        <taxon>Marasmiineae</taxon>
        <taxon>Mycenaceae</taxon>
        <taxon>Mycena</taxon>
    </lineage>
</organism>
<keyword evidence="1 3" id="KW-0210">Decarboxylase</keyword>
<evidence type="ECO:0000259" key="4">
    <source>
        <dbReference type="Pfam" id="PF04909"/>
    </source>
</evidence>
<dbReference type="GO" id="GO:0016831">
    <property type="term" value="F:carboxy-lyase activity"/>
    <property type="evidence" value="ECO:0007669"/>
    <property type="project" value="UniProtKB-KW"/>
</dbReference>
<dbReference type="GO" id="GO:0016787">
    <property type="term" value="F:hydrolase activity"/>
    <property type="evidence" value="ECO:0007669"/>
    <property type="project" value="UniProtKB-KW"/>
</dbReference>
<evidence type="ECO:0000256" key="3">
    <source>
        <dbReference type="RuleBase" id="RU366045"/>
    </source>
</evidence>
<dbReference type="GO" id="GO:0019748">
    <property type="term" value="P:secondary metabolic process"/>
    <property type="evidence" value="ECO:0007669"/>
    <property type="project" value="TreeGrafter"/>
</dbReference>
<dbReference type="AlphaFoldDB" id="A0A8H6TQ04"/>
<proteinExistence type="inferred from homology"/>
<evidence type="ECO:0000313" key="6">
    <source>
        <dbReference type="Proteomes" id="UP000613580"/>
    </source>
</evidence>
<evidence type="ECO:0000256" key="2">
    <source>
        <dbReference type="ARBA" id="ARBA00023239"/>
    </source>
</evidence>
<keyword evidence="2 3" id="KW-0456">Lyase</keyword>
<dbReference type="EMBL" id="JACAZE010000002">
    <property type="protein sequence ID" value="KAF7320697.1"/>
    <property type="molecule type" value="Genomic_DNA"/>
</dbReference>
<dbReference type="OrthoDB" id="432010at2759"/>
<keyword evidence="5" id="KW-0378">Hydrolase</keyword>
<name>A0A8H6TQ04_MYCCL</name>
<reference evidence="5" key="1">
    <citation type="submission" date="2020-05" db="EMBL/GenBank/DDBJ databases">
        <title>Mycena genomes resolve the evolution of fungal bioluminescence.</title>
        <authorList>
            <person name="Tsai I.J."/>
        </authorList>
    </citation>
    <scope>NUCLEOTIDE SEQUENCE</scope>
    <source>
        <strain evidence="5">110903Hualien_Pintung</strain>
    </source>
</reference>
<dbReference type="PANTHER" id="PTHR21240:SF31">
    <property type="entry name" value="AMIDOHYDROLASE FAMILY PROTEIN (AFU_ORTHOLOGUE AFUA_7G05840)"/>
    <property type="match status" value="1"/>
</dbReference>
<dbReference type="Proteomes" id="UP000613580">
    <property type="component" value="Unassembled WGS sequence"/>
</dbReference>
<dbReference type="GO" id="GO:0005829">
    <property type="term" value="C:cytosol"/>
    <property type="evidence" value="ECO:0007669"/>
    <property type="project" value="TreeGrafter"/>
</dbReference>
<dbReference type="PANTHER" id="PTHR21240">
    <property type="entry name" value="2-AMINO-3-CARBOXYLMUCONATE-6-SEMIALDEHYDE DECARBOXYLASE"/>
    <property type="match status" value="1"/>
</dbReference>
<dbReference type="Pfam" id="PF04909">
    <property type="entry name" value="Amidohydro_2"/>
    <property type="match status" value="1"/>
</dbReference>
<evidence type="ECO:0000313" key="5">
    <source>
        <dbReference type="EMBL" id="KAF7320697.1"/>
    </source>
</evidence>
<dbReference type="Gene3D" id="3.20.20.140">
    <property type="entry name" value="Metal-dependent hydrolases"/>
    <property type="match status" value="1"/>
</dbReference>
<evidence type="ECO:0000256" key="1">
    <source>
        <dbReference type="ARBA" id="ARBA00022793"/>
    </source>
</evidence>
<protein>
    <submittedName>
        <fullName evidence="5">Amidohydrolase family protein</fullName>
    </submittedName>
</protein>